<proteinExistence type="predicted"/>
<keyword evidence="2" id="KW-1185">Reference proteome</keyword>
<gene>
    <name evidence="1" type="ORF">WMO41_02025</name>
</gene>
<organism evidence="1 2">
    <name type="scientific">Ventrimonas faecis</name>
    <dbReference type="NCBI Taxonomy" id="3133170"/>
    <lineage>
        <taxon>Bacteria</taxon>
        <taxon>Bacillati</taxon>
        <taxon>Bacillota</taxon>
        <taxon>Clostridia</taxon>
        <taxon>Lachnospirales</taxon>
        <taxon>Lachnospiraceae</taxon>
        <taxon>Ventrimonas</taxon>
    </lineage>
</organism>
<dbReference type="Proteomes" id="UP001437460">
    <property type="component" value="Unassembled WGS sequence"/>
</dbReference>
<dbReference type="EMBL" id="JBBMFJ010000002">
    <property type="protein sequence ID" value="MEQ2561972.1"/>
    <property type="molecule type" value="Genomic_DNA"/>
</dbReference>
<reference evidence="1 2" key="1">
    <citation type="submission" date="2024-03" db="EMBL/GenBank/DDBJ databases">
        <title>Human intestinal bacterial collection.</title>
        <authorList>
            <person name="Pauvert C."/>
            <person name="Hitch T.C.A."/>
            <person name="Clavel T."/>
        </authorList>
    </citation>
    <scope>NUCLEOTIDE SEQUENCE [LARGE SCALE GENOMIC DNA]</scope>
    <source>
        <strain evidence="1 2">CLA-AP-H27</strain>
    </source>
</reference>
<protein>
    <submittedName>
        <fullName evidence="1">Uncharacterized protein</fullName>
    </submittedName>
</protein>
<evidence type="ECO:0000313" key="2">
    <source>
        <dbReference type="Proteomes" id="UP001437460"/>
    </source>
</evidence>
<sequence>MNIAETLDELKRKAGKAPELKSRILQTRKEANPLSAFCVLCRELGYQVYEMDLACAGESFYAEIKRSTNGGGENSPLLKGEDDFYEMFFAELEREL</sequence>
<dbReference type="RefSeq" id="WP_349228400.1">
    <property type="nucleotide sequence ID" value="NZ_JBBMFJ010000002.1"/>
</dbReference>
<evidence type="ECO:0000313" key="1">
    <source>
        <dbReference type="EMBL" id="MEQ2561972.1"/>
    </source>
</evidence>
<name>A0ABV1HI40_9FIRM</name>
<accession>A0ABV1HI40</accession>
<comment type="caution">
    <text evidence="1">The sequence shown here is derived from an EMBL/GenBank/DDBJ whole genome shotgun (WGS) entry which is preliminary data.</text>
</comment>